<keyword evidence="4" id="KW-1185">Reference proteome</keyword>
<feature type="domain" description="YbaK/aminoacyl-tRNA synthetase-associated" evidence="2">
    <location>
        <begin position="26"/>
        <end position="116"/>
    </location>
</feature>
<dbReference type="RefSeq" id="XP_002836503.1">
    <property type="nucleotide sequence ID" value="XM_002836457.1"/>
</dbReference>
<sequence length="289" mass="31442">MKSGQVYIWTPADRSTETARIQTAILVVVVALEDTTTSCSKIQKILDAKNIRIANDDVVHAALGVKSIDVSPLTITKDNSSTVQVLLDQSLVDTPKVAIHPSGSDTTSFVSGTHLKSYLEETGVKLTIHTFNTVTNERRNEENPKADRQKTPTKSAKPASARIPDAELIGITTQKDIDFPNWYQQVLTKGDMLEYYDISGCYILKASMVIRYLGESPSLITAIFPCSSLERSLSVRRTMLMASPLRLLGSPEPARMSLKSTSPSVQPLKLSCTPTTQNGSAVTVISPSS</sequence>
<dbReference type="PANTHER" id="PTHR43382:SF2">
    <property type="entry name" value="BIFUNCTIONAL GLUTAMATE_PROLINE--TRNA LIGASE"/>
    <property type="match status" value="1"/>
</dbReference>
<dbReference type="InterPro" id="IPR036754">
    <property type="entry name" value="YbaK/aa-tRNA-synt-asso_dom_sf"/>
</dbReference>
<dbReference type="PANTHER" id="PTHR43382">
    <property type="entry name" value="PROLYL-TRNA SYNTHETASE"/>
    <property type="match status" value="1"/>
</dbReference>
<dbReference type="STRING" id="656061.D5G851"/>
<dbReference type="GO" id="GO:0005524">
    <property type="term" value="F:ATP binding"/>
    <property type="evidence" value="ECO:0007669"/>
    <property type="project" value="InterPro"/>
</dbReference>
<dbReference type="AlphaFoldDB" id="D5G851"/>
<dbReference type="GO" id="GO:0005737">
    <property type="term" value="C:cytoplasm"/>
    <property type="evidence" value="ECO:0007669"/>
    <property type="project" value="InterPro"/>
</dbReference>
<protein>
    <submittedName>
        <fullName evidence="3">(Perigord truffle) hypothetical protein</fullName>
    </submittedName>
</protein>
<dbReference type="EMBL" id="FN430039">
    <property type="protein sequence ID" value="CAZ80694.1"/>
    <property type="molecule type" value="Genomic_DNA"/>
</dbReference>
<dbReference type="GO" id="GO:0002161">
    <property type="term" value="F:aminoacyl-tRNA deacylase activity"/>
    <property type="evidence" value="ECO:0007669"/>
    <property type="project" value="InterPro"/>
</dbReference>
<dbReference type="GO" id="GO:0004827">
    <property type="term" value="F:proline-tRNA ligase activity"/>
    <property type="evidence" value="ECO:0007669"/>
    <property type="project" value="InterPro"/>
</dbReference>
<feature type="compositionally biased region" description="Basic and acidic residues" evidence="1">
    <location>
        <begin position="136"/>
        <end position="150"/>
    </location>
</feature>
<evidence type="ECO:0000256" key="1">
    <source>
        <dbReference type="SAM" id="MobiDB-lite"/>
    </source>
</evidence>
<dbReference type="eggNOG" id="KOG4163">
    <property type="taxonomic scope" value="Eukaryota"/>
</dbReference>
<proteinExistence type="predicted"/>
<evidence type="ECO:0000313" key="3">
    <source>
        <dbReference type="EMBL" id="CAZ80694.1"/>
    </source>
</evidence>
<dbReference type="HOGENOM" id="CLU_963748_0_0_1"/>
<dbReference type="InParanoid" id="D5G851"/>
<name>D5G851_TUBMM</name>
<reference evidence="3 4" key="1">
    <citation type="journal article" date="2010" name="Nature">
        <title>Perigord black truffle genome uncovers evolutionary origins and mechanisms of symbiosis.</title>
        <authorList>
            <person name="Martin F."/>
            <person name="Kohler A."/>
            <person name="Murat C."/>
            <person name="Balestrini R."/>
            <person name="Coutinho P.M."/>
            <person name="Jaillon O."/>
            <person name="Montanini B."/>
            <person name="Morin E."/>
            <person name="Noel B."/>
            <person name="Percudani R."/>
            <person name="Porcel B."/>
            <person name="Rubini A."/>
            <person name="Amicucci A."/>
            <person name="Amselem J."/>
            <person name="Anthouard V."/>
            <person name="Arcioni S."/>
            <person name="Artiguenave F."/>
            <person name="Aury J.M."/>
            <person name="Ballario P."/>
            <person name="Bolchi A."/>
            <person name="Brenna A."/>
            <person name="Brun A."/>
            <person name="Buee M."/>
            <person name="Cantarel B."/>
            <person name="Chevalier G."/>
            <person name="Couloux A."/>
            <person name="Da Silva C."/>
            <person name="Denoeud F."/>
            <person name="Duplessis S."/>
            <person name="Ghignone S."/>
            <person name="Hilselberger B."/>
            <person name="Iotti M."/>
            <person name="Marcais B."/>
            <person name="Mello A."/>
            <person name="Miranda M."/>
            <person name="Pacioni G."/>
            <person name="Quesneville H."/>
            <person name="Riccioni C."/>
            <person name="Ruotolo R."/>
            <person name="Splivallo R."/>
            <person name="Stocchi V."/>
            <person name="Tisserant E."/>
            <person name="Viscomi A.R."/>
            <person name="Zambonelli A."/>
            <person name="Zampieri E."/>
            <person name="Henrissat B."/>
            <person name="Lebrun M.H."/>
            <person name="Paolocci F."/>
            <person name="Bonfante P."/>
            <person name="Ottonello S."/>
            <person name="Wincker P."/>
        </authorList>
    </citation>
    <scope>NUCLEOTIDE SEQUENCE [LARGE SCALE GENOMIC DNA]</scope>
    <source>
        <strain evidence="3 4">Mel28</strain>
    </source>
</reference>
<dbReference type="InterPro" id="IPR007214">
    <property type="entry name" value="YbaK/aa-tRNA-synth-assoc-dom"/>
</dbReference>
<dbReference type="GO" id="GO:0017101">
    <property type="term" value="C:aminoacyl-tRNA synthetase multienzyme complex"/>
    <property type="evidence" value="ECO:0007669"/>
    <property type="project" value="TreeGrafter"/>
</dbReference>
<feature type="region of interest" description="Disordered" evidence="1">
    <location>
        <begin position="132"/>
        <end position="160"/>
    </location>
</feature>
<dbReference type="InterPro" id="IPR004499">
    <property type="entry name" value="Pro-tRNA-ligase_IIa_arc-type"/>
</dbReference>
<gene>
    <name evidence="3" type="ORF">GSTUM_00002819001</name>
</gene>
<evidence type="ECO:0000313" key="4">
    <source>
        <dbReference type="Proteomes" id="UP000006911"/>
    </source>
</evidence>
<dbReference type="GeneID" id="9184167"/>
<dbReference type="Gene3D" id="3.30.930.10">
    <property type="entry name" value="Bira Bifunctional Protein, Domain 2"/>
    <property type="match status" value="1"/>
</dbReference>
<dbReference type="SUPFAM" id="SSF55826">
    <property type="entry name" value="YbaK/ProRS associated domain"/>
    <property type="match status" value="1"/>
</dbReference>
<evidence type="ECO:0000259" key="2">
    <source>
        <dbReference type="Pfam" id="PF04073"/>
    </source>
</evidence>
<dbReference type="Gene3D" id="3.90.960.10">
    <property type="entry name" value="YbaK/aminoacyl-tRNA synthetase-associated domain"/>
    <property type="match status" value="1"/>
</dbReference>
<dbReference type="Proteomes" id="UP000006911">
    <property type="component" value="Unassembled WGS sequence"/>
</dbReference>
<dbReference type="KEGG" id="tml:GSTUM_00002819001"/>
<accession>D5G851</accession>
<organism evidence="3 4">
    <name type="scientific">Tuber melanosporum (strain Mel28)</name>
    <name type="common">Perigord black truffle</name>
    <dbReference type="NCBI Taxonomy" id="656061"/>
    <lineage>
        <taxon>Eukaryota</taxon>
        <taxon>Fungi</taxon>
        <taxon>Dikarya</taxon>
        <taxon>Ascomycota</taxon>
        <taxon>Pezizomycotina</taxon>
        <taxon>Pezizomycetes</taxon>
        <taxon>Pezizales</taxon>
        <taxon>Tuberaceae</taxon>
        <taxon>Tuber</taxon>
    </lineage>
</organism>
<dbReference type="InterPro" id="IPR045864">
    <property type="entry name" value="aa-tRNA-synth_II/BPL/LPL"/>
</dbReference>
<dbReference type="GO" id="GO:0006433">
    <property type="term" value="P:prolyl-tRNA aminoacylation"/>
    <property type="evidence" value="ECO:0007669"/>
    <property type="project" value="InterPro"/>
</dbReference>
<dbReference type="Pfam" id="PF04073">
    <property type="entry name" value="tRNA_edit"/>
    <property type="match status" value="1"/>
</dbReference>